<protein>
    <submittedName>
        <fullName evidence="1">Uncharacterized protein</fullName>
    </submittedName>
</protein>
<comment type="caution">
    <text evidence="1">The sequence shown here is derived from an EMBL/GenBank/DDBJ whole genome shotgun (WGS) entry which is preliminary data.</text>
</comment>
<evidence type="ECO:0000313" key="1">
    <source>
        <dbReference type="EMBL" id="OGM03244.1"/>
    </source>
</evidence>
<gene>
    <name evidence="1" type="ORF">A2008_06205</name>
</gene>
<dbReference type="EMBL" id="MGFH01000182">
    <property type="protein sequence ID" value="OGM03244.1"/>
    <property type="molecule type" value="Genomic_DNA"/>
</dbReference>
<proteinExistence type="predicted"/>
<accession>A0A1F7WK97</accession>
<dbReference type="Proteomes" id="UP000178735">
    <property type="component" value="Unassembled WGS sequence"/>
</dbReference>
<reference evidence="1 2" key="1">
    <citation type="journal article" date="2016" name="Nat. Commun.">
        <title>Thousands of microbial genomes shed light on interconnected biogeochemical processes in an aquifer system.</title>
        <authorList>
            <person name="Anantharaman K."/>
            <person name="Brown C.T."/>
            <person name="Hug L.A."/>
            <person name="Sharon I."/>
            <person name="Castelle C.J."/>
            <person name="Probst A.J."/>
            <person name="Thomas B.C."/>
            <person name="Singh A."/>
            <person name="Wilkins M.J."/>
            <person name="Karaoz U."/>
            <person name="Brodie E.L."/>
            <person name="Williams K.H."/>
            <person name="Hubbard S.S."/>
            <person name="Banfield J.F."/>
        </authorList>
    </citation>
    <scope>NUCLEOTIDE SEQUENCE [LARGE SCALE GENOMIC DNA]</scope>
</reference>
<name>A0A1F7WK97_9BACT</name>
<evidence type="ECO:0000313" key="2">
    <source>
        <dbReference type="Proteomes" id="UP000178735"/>
    </source>
</evidence>
<dbReference type="AlphaFoldDB" id="A0A1F7WK97"/>
<organism evidence="1 2">
    <name type="scientific">Candidatus Wallbacteria bacterium GWC2_49_35</name>
    <dbReference type="NCBI Taxonomy" id="1817813"/>
    <lineage>
        <taxon>Bacteria</taxon>
        <taxon>Candidatus Walliibacteriota</taxon>
    </lineage>
</organism>
<sequence>MAYTENDLSLINSLAYKWPGNLRKIGNAYAYGRDSSYNSTDLSAISSNVSADTAVISQAAQNASSVYNKVKSTGSENAAIFRQALVSMASNSNSSAFVNFLSLGTSMAESGNMKTYTDLTMMVAGLSRLNSGSGASTKIVNQTQSTAQTFGFAAAGEFVGAAKVIVSKAEDSGNKGAQVSALNSFARLWEKTSNSAGFTAEETRGALSKIARDVESKGTLSAISGYINERLEALGAKEDNEEEANANMSEALNGATAARSYSRSSFIKNQAMAGAQSSLLSSMFGDGGMAGLNRSQSINAYRNNMNAFVAGNLITSA</sequence>